<reference evidence="3" key="1">
    <citation type="submission" date="2017-06" db="EMBL/GenBank/DDBJ databases">
        <authorList>
            <person name="Varghese N."/>
            <person name="Submissions S."/>
        </authorList>
    </citation>
    <scope>NUCLEOTIDE SEQUENCE [LARGE SCALE GENOMIC DNA]</scope>
    <source>
        <strain evidence="3">NKM1</strain>
    </source>
</reference>
<evidence type="ECO:0000256" key="1">
    <source>
        <dbReference type="SAM" id="SignalP"/>
    </source>
</evidence>
<dbReference type="CDD" id="cd07040">
    <property type="entry name" value="HP"/>
    <property type="match status" value="1"/>
</dbReference>
<name>A0A239BFP1_9BACT</name>
<dbReference type="EMBL" id="FZOQ01000001">
    <property type="protein sequence ID" value="SNS06917.1"/>
    <property type="molecule type" value="Genomic_DNA"/>
</dbReference>
<dbReference type="Pfam" id="PF00300">
    <property type="entry name" value="His_Phos_1"/>
    <property type="match status" value="1"/>
</dbReference>
<feature type="signal peptide" evidence="1">
    <location>
        <begin position="1"/>
        <end position="20"/>
    </location>
</feature>
<keyword evidence="3" id="KW-1185">Reference proteome</keyword>
<gene>
    <name evidence="2" type="ORF">SAMN06296052_101383</name>
</gene>
<dbReference type="AlphaFoldDB" id="A0A239BFP1"/>
<dbReference type="SUPFAM" id="SSF53254">
    <property type="entry name" value="Phosphoglycerate mutase-like"/>
    <property type="match status" value="1"/>
</dbReference>
<dbReference type="RefSeq" id="WP_089317448.1">
    <property type="nucleotide sequence ID" value="NZ_FZOQ01000001.1"/>
</dbReference>
<evidence type="ECO:0000313" key="3">
    <source>
        <dbReference type="Proteomes" id="UP000198432"/>
    </source>
</evidence>
<dbReference type="Proteomes" id="UP000198432">
    <property type="component" value="Unassembled WGS sequence"/>
</dbReference>
<dbReference type="InterPro" id="IPR013078">
    <property type="entry name" value="His_Pase_superF_clade-1"/>
</dbReference>
<dbReference type="InterPro" id="IPR029033">
    <property type="entry name" value="His_PPase_superfam"/>
</dbReference>
<protein>
    <submittedName>
        <fullName evidence="2">Histidine phosphatase superfamily (Branch 1)</fullName>
    </submittedName>
</protein>
<evidence type="ECO:0000313" key="2">
    <source>
        <dbReference type="EMBL" id="SNS06917.1"/>
    </source>
</evidence>
<keyword evidence="1" id="KW-0732">Signal</keyword>
<feature type="chain" id="PRO_5012828157" evidence="1">
    <location>
        <begin position="21"/>
        <end position="193"/>
    </location>
</feature>
<accession>A0A239BFP1</accession>
<sequence>MKSTLLLKLWLILLVCCFTACRNSSSSIEGASPTVEPVSSSAPPVKVYLVRHAEKDISNPSDEDPGLTPQGQHRAEALQALLEGQEVDALYATKYQRTKNTLKPLADARQLEIRQYEAHDFKGLKQQLLENHSGETVVVAGHSNTLLPIIEALGAKRPVPDVSDAQYDYLFTVTVTPEGTATVETDHYGTANR</sequence>
<dbReference type="Gene3D" id="3.40.50.1240">
    <property type="entry name" value="Phosphoglycerate mutase-like"/>
    <property type="match status" value="1"/>
</dbReference>
<dbReference type="OrthoDB" id="3296006at2"/>
<proteinExistence type="predicted"/>
<organism evidence="2 3">
    <name type="scientific">Pontibacter ummariensis</name>
    <dbReference type="NCBI Taxonomy" id="1610492"/>
    <lineage>
        <taxon>Bacteria</taxon>
        <taxon>Pseudomonadati</taxon>
        <taxon>Bacteroidota</taxon>
        <taxon>Cytophagia</taxon>
        <taxon>Cytophagales</taxon>
        <taxon>Hymenobacteraceae</taxon>
        <taxon>Pontibacter</taxon>
    </lineage>
</organism>